<reference evidence="9 10" key="1">
    <citation type="submission" date="2016-10" db="EMBL/GenBank/DDBJ databases">
        <authorList>
            <person name="de Groot N.N."/>
        </authorList>
    </citation>
    <scope>NUCLEOTIDE SEQUENCE [LARGE SCALE GENOMIC DNA]</scope>
    <source>
        <strain evidence="9 10">DSM 25383</strain>
    </source>
</reference>
<dbReference type="GO" id="GO:0015483">
    <property type="term" value="F:long-chain fatty acid transporting porin activity"/>
    <property type="evidence" value="ECO:0007669"/>
    <property type="project" value="TreeGrafter"/>
</dbReference>
<keyword evidence="5 8" id="KW-0732">Signal</keyword>
<evidence type="ECO:0000256" key="1">
    <source>
        <dbReference type="ARBA" id="ARBA00004571"/>
    </source>
</evidence>
<dbReference type="Proteomes" id="UP000183253">
    <property type="component" value="Unassembled WGS sequence"/>
</dbReference>
<dbReference type="GO" id="GO:0009279">
    <property type="term" value="C:cell outer membrane"/>
    <property type="evidence" value="ECO:0007669"/>
    <property type="project" value="UniProtKB-SubCell"/>
</dbReference>
<sequence>MKRVILLLAAVAATAAASAQNPDRGWGGLLMDKDVMMPGDMAELSQTQFNFGTARAMAMAGAFTSLGADLSSMSINPAGLGMYRHSDISITPMMSFARSKTNAPEYGRNSRDRFSMANIGVAINAYEGSGSLVSLNIGFGYNRLADFNYDYSFQRGGQRATVGDVYSRQLYWGGVSKNDFYNAGGSGNWNWDNIAPELWNAALAYRGFLIDQEDPKNPKSWKPTWIGNNAEMGHFTELQSRGSVGEYTLSVGANINNKIYIGASLGIQSVYQRKYIDYGEEYYYPGTGPDGYGNSGLDYQLLWWKLNQSVIVEGTGVNFKAGIVYRPTTNLRLGAAIHTPTYYSLDRKFQSAAAGLAYANNHVDPNVTPDDDGYISTANDPNMTSPVLLDDGPNSWSFVSPTRLMFGASYTFGQRGVISVDYERDWYNGIRIKDNPSGLDSQSWYNDSFRDNYKGANIVRVGAEFKPLPVLALRAGFGYSGSMFKDDVSPSSPMFAKTTYYGAGVGFVLGRGVLLDIAYQYVSSKTPDYYLFYVWDEDGAADSAVYSTEVKRHNVALTLGFRF</sequence>
<evidence type="ECO:0000313" key="10">
    <source>
        <dbReference type="Proteomes" id="UP000183253"/>
    </source>
</evidence>
<dbReference type="Gene3D" id="2.40.160.60">
    <property type="entry name" value="Outer membrane protein transport protein (OMPP1/FadL/TodX)"/>
    <property type="match status" value="1"/>
</dbReference>
<keyword evidence="3" id="KW-1134">Transmembrane beta strand</keyword>
<dbReference type="PANTHER" id="PTHR35093">
    <property type="entry name" value="OUTER MEMBRANE PROTEIN NMB0088-RELATED"/>
    <property type="match status" value="1"/>
</dbReference>
<keyword evidence="6" id="KW-0472">Membrane</keyword>
<evidence type="ECO:0000256" key="7">
    <source>
        <dbReference type="ARBA" id="ARBA00023237"/>
    </source>
</evidence>
<keyword evidence="7" id="KW-0998">Cell outer membrane</keyword>
<dbReference type="RefSeq" id="WP_026020729.1">
    <property type="nucleotide sequence ID" value="NZ_CAEG01000011.1"/>
</dbReference>
<evidence type="ECO:0000256" key="5">
    <source>
        <dbReference type="ARBA" id="ARBA00022729"/>
    </source>
</evidence>
<protein>
    <submittedName>
        <fullName evidence="9">Outer membrane protein transport protein (OMPP1/FadL/TodX)</fullName>
    </submittedName>
</protein>
<dbReference type="AlphaFoldDB" id="A0A1H4CBZ6"/>
<dbReference type="PANTHER" id="PTHR35093:SF8">
    <property type="entry name" value="OUTER MEMBRANE PROTEIN NMB0088-RELATED"/>
    <property type="match status" value="1"/>
</dbReference>
<evidence type="ECO:0000256" key="4">
    <source>
        <dbReference type="ARBA" id="ARBA00022692"/>
    </source>
</evidence>
<keyword evidence="10" id="KW-1185">Reference proteome</keyword>
<gene>
    <name evidence="9" type="ORF">SAMN05444145_104243</name>
</gene>
<organism evidence="9 10">
    <name type="scientific">Alistipes timonensis JC136</name>
    <dbReference type="NCBI Taxonomy" id="1033731"/>
    <lineage>
        <taxon>Bacteria</taxon>
        <taxon>Pseudomonadati</taxon>
        <taxon>Bacteroidota</taxon>
        <taxon>Bacteroidia</taxon>
        <taxon>Bacteroidales</taxon>
        <taxon>Rikenellaceae</taxon>
        <taxon>Alistipes</taxon>
    </lineage>
</organism>
<proteinExistence type="inferred from homology"/>
<accession>A0A1H4CBZ6</accession>
<dbReference type="STRING" id="1033731.SAMN05444145_104243"/>
<dbReference type="EMBL" id="FNRI01000004">
    <property type="protein sequence ID" value="SEA57612.1"/>
    <property type="molecule type" value="Genomic_DNA"/>
</dbReference>
<keyword evidence="4" id="KW-0812">Transmembrane</keyword>
<evidence type="ECO:0000256" key="2">
    <source>
        <dbReference type="ARBA" id="ARBA00008163"/>
    </source>
</evidence>
<evidence type="ECO:0000256" key="8">
    <source>
        <dbReference type="SAM" id="SignalP"/>
    </source>
</evidence>
<evidence type="ECO:0000256" key="3">
    <source>
        <dbReference type="ARBA" id="ARBA00022452"/>
    </source>
</evidence>
<feature type="chain" id="PRO_5010384330" evidence="8">
    <location>
        <begin position="20"/>
        <end position="563"/>
    </location>
</feature>
<dbReference type="SUPFAM" id="SSF56935">
    <property type="entry name" value="Porins"/>
    <property type="match status" value="1"/>
</dbReference>
<dbReference type="InterPro" id="IPR005017">
    <property type="entry name" value="OMPP1/FadL/TodX"/>
</dbReference>
<feature type="signal peptide" evidence="8">
    <location>
        <begin position="1"/>
        <end position="19"/>
    </location>
</feature>
<evidence type="ECO:0000313" key="9">
    <source>
        <dbReference type="EMBL" id="SEA57612.1"/>
    </source>
</evidence>
<name>A0A1H4CBZ6_9BACT</name>
<comment type="similarity">
    <text evidence="2">Belongs to the OmpP1/FadL family.</text>
</comment>
<evidence type="ECO:0000256" key="6">
    <source>
        <dbReference type="ARBA" id="ARBA00023136"/>
    </source>
</evidence>
<comment type="subcellular location">
    <subcellularLocation>
        <location evidence="1">Cell outer membrane</location>
        <topology evidence="1">Multi-pass membrane protein</topology>
    </subcellularLocation>
</comment>